<feature type="chain" id="PRO_5046520748" description="Acetoacetate decarboxylase (ADC)" evidence="1">
    <location>
        <begin position="23"/>
        <end position="337"/>
    </location>
</feature>
<accession>A0ABW8PWS8</accession>
<evidence type="ECO:0008006" key="4">
    <source>
        <dbReference type="Google" id="ProtNLM"/>
    </source>
</evidence>
<dbReference type="SUPFAM" id="SSF160104">
    <property type="entry name" value="Acetoacetate decarboxylase-like"/>
    <property type="match status" value="1"/>
</dbReference>
<evidence type="ECO:0000313" key="3">
    <source>
        <dbReference type="Proteomes" id="UP001621714"/>
    </source>
</evidence>
<dbReference type="EMBL" id="JBANFI010000004">
    <property type="protein sequence ID" value="MFK7160756.1"/>
    <property type="molecule type" value="Genomic_DNA"/>
</dbReference>
<name>A0ABW8PWS8_9GAMM</name>
<dbReference type="Gene3D" id="2.40.400.10">
    <property type="entry name" value="Acetoacetate decarboxylase-like"/>
    <property type="match status" value="1"/>
</dbReference>
<sequence>MKLNHMIVIAGLTLSATTMALATVDDSELPSMQTSSKTQTRIIDIGGHDVPILAGGLYDRYRSNSPLSVIAAESPATDLSWFHTLERTKVDVGFETWSPIFYYENTKVTVIYTANLDRLKELMPDQVLEHVQPLQIWPGRGLVALTAYAYHYADSDSYNEISLAIVTNKPGGTRIGIASLLGQSWSDDFWGYVLKLPVDTELANVRGIVGYNLPKWLTSIHYEANANTIRFEVIDHQTGELDFVLETARLADPSYQPKLVTNNFVNLDRHGTLTHGYAVSRHLRHGNSRNSDDVELTLYDGSFANFMKSLQLGNMVRYEYVPDFQSALYTPKPLSVR</sequence>
<dbReference type="InterPro" id="IPR023375">
    <property type="entry name" value="ADC_dom_sf"/>
</dbReference>
<keyword evidence="3" id="KW-1185">Reference proteome</keyword>
<dbReference type="Proteomes" id="UP001621714">
    <property type="component" value="Unassembled WGS sequence"/>
</dbReference>
<dbReference type="RefSeq" id="WP_405338787.1">
    <property type="nucleotide sequence ID" value="NZ_JBANFI010000004.1"/>
</dbReference>
<reference evidence="2 3" key="1">
    <citation type="submission" date="2024-02" db="EMBL/GenBank/DDBJ databases">
        <title>Marinospirillum sp. MEB 164 isolated from Lonar lake sediment.</title>
        <authorList>
            <person name="Joshi A."/>
            <person name="Thite S."/>
        </authorList>
    </citation>
    <scope>NUCLEOTIDE SEQUENCE [LARGE SCALE GENOMIC DNA]</scope>
    <source>
        <strain evidence="2 3">MEB164</strain>
    </source>
</reference>
<proteinExistence type="predicted"/>
<gene>
    <name evidence="2" type="ORF">V6U78_06860</name>
</gene>
<keyword evidence="1" id="KW-0732">Signal</keyword>
<protein>
    <recommendedName>
        <fullName evidence="4">Acetoacetate decarboxylase (ADC)</fullName>
    </recommendedName>
</protein>
<feature type="signal peptide" evidence="1">
    <location>
        <begin position="1"/>
        <end position="22"/>
    </location>
</feature>
<evidence type="ECO:0000256" key="1">
    <source>
        <dbReference type="SAM" id="SignalP"/>
    </source>
</evidence>
<comment type="caution">
    <text evidence="2">The sequence shown here is derived from an EMBL/GenBank/DDBJ whole genome shotgun (WGS) entry which is preliminary data.</text>
</comment>
<organism evidence="2 3">
    <name type="scientific">Marinospirillum alkalitolerans</name>
    <dbReference type="NCBI Taxonomy" id="3123374"/>
    <lineage>
        <taxon>Bacteria</taxon>
        <taxon>Pseudomonadati</taxon>
        <taxon>Pseudomonadota</taxon>
        <taxon>Gammaproteobacteria</taxon>
        <taxon>Oceanospirillales</taxon>
        <taxon>Oceanospirillaceae</taxon>
        <taxon>Marinospirillum</taxon>
    </lineage>
</organism>
<evidence type="ECO:0000313" key="2">
    <source>
        <dbReference type="EMBL" id="MFK7160756.1"/>
    </source>
</evidence>